<comment type="caution">
    <text evidence="1">The sequence shown here is derived from an EMBL/GenBank/DDBJ whole genome shotgun (WGS) entry which is preliminary data.</text>
</comment>
<reference evidence="1" key="1">
    <citation type="submission" date="2021-06" db="EMBL/GenBank/DDBJ databases">
        <authorList>
            <person name="Kallberg Y."/>
            <person name="Tangrot J."/>
            <person name="Rosling A."/>
        </authorList>
    </citation>
    <scope>NUCLEOTIDE SEQUENCE</scope>
    <source>
        <strain evidence="1">MA461A</strain>
    </source>
</reference>
<organism evidence="1 2">
    <name type="scientific">Racocetra persica</name>
    <dbReference type="NCBI Taxonomy" id="160502"/>
    <lineage>
        <taxon>Eukaryota</taxon>
        <taxon>Fungi</taxon>
        <taxon>Fungi incertae sedis</taxon>
        <taxon>Mucoromycota</taxon>
        <taxon>Glomeromycotina</taxon>
        <taxon>Glomeromycetes</taxon>
        <taxon>Diversisporales</taxon>
        <taxon>Gigasporaceae</taxon>
        <taxon>Racocetra</taxon>
    </lineage>
</organism>
<accession>A0ACA9PTQ4</accession>
<dbReference type="EMBL" id="CAJVQC010023439">
    <property type="protein sequence ID" value="CAG8722250.1"/>
    <property type="molecule type" value="Genomic_DNA"/>
</dbReference>
<protein>
    <submittedName>
        <fullName evidence="1">10716_t:CDS:1</fullName>
    </submittedName>
</protein>
<name>A0ACA9PTQ4_9GLOM</name>
<dbReference type="Proteomes" id="UP000789920">
    <property type="component" value="Unassembled WGS sequence"/>
</dbReference>
<keyword evidence="2" id="KW-1185">Reference proteome</keyword>
<gene>
    <name evidence="1" type="ORF">RPERSI_LOCUS11394</name>
</gene>
<evidence type="ECO:0000313" key="2">
    <source>
        <dbReference type="Proteomes" id="UP000789920"/>
    </source>
</evidence>
<sequence length="206" mass="24241">MPEDIKKPTYEELESENKQWQQAIEDLQEVIVKKEQQLGDLPKQNKELQGTVKKLEEETKLLETQIQELKKTSQQPNSEIYTFTNAPFDKLATLLEKGREAAKERDQIKKDYEGIKKQLGTALITIQDKQKQIWQLEKLLGSRNSRNKINREVTKKETKLCEICRQIKTDNFKYSRISGSNYNTYHLYRICSYCQKIVQPRVSVVE</sequence>
<proteinExistence type="predicted"/>
<evidence type="ECO:0000313" key="1">
    <source>
        <dbReference type="EMBL" id="CAG8722250.1"/>
    </source>
</evidence>